<proteinExistence type="predicted"/>
<reference evidence="1" key="1">
    <citation type="journal article" date="2015" name="Nature">
        <title>Complex archaea that bridge the gap between prokaryotes and eukaryotes.</title>
        <authorList>
            <person name="Spang A."/>
            <person name="Saw J.H."/>
            <person name="Jorgensen S.L."/>
            <person name="Zaremba-Niedzwiedzka K."/>
            <person name="Martijn J."/>
            <person name="Lind A.E."/>
            <person name="van Eijk R."/>
            <person name="Schleper C."/>
            <person name="Guy L."/>
            <person name="Ettema T.J."/>
        </authorList>
    </citation>
    <scope>NUCLEOTIDE SEQUENCE</scope>
</reference>
<dbReference type="AlphaFoldDB" id="A0A0F9NZZ5"/>
<evidence type="ECO:0000313" key="1">
    <source>
        <dbReference type="EMBL" id="KKM86792.1"/>
    </source>
</evidence>
<feature type="non-terminal residue" evidence="1">
    <location>
        <position position="1"/>
    </location>
</feature>
<dbReference type="EMBL" id="LAZR01007199">
    <property type="protein sequence ID" value="KKM86792.1"/>
    <property type="molecule type" value="Genomic_DNA"/>
</dbReference>
<comment type="caution">
    <text evidence="1">The sequence shown here is derived from an EMBL/GenBank/DDBJ whole genome shotgun (WGS) entry which is preliminary data.</text>
</comment>
<gene>
    <name evidence="1" type="ORF">LCGC14_1275400</name>
</gene>
<name>A0A0F9NZZ5_9ZZZZ</name>
<organism evidence="1">
    <name type="scientific">marine sediment metagenome</name>
    <dbReference type="NCBI Taxonomy" id="412755"/>
    <lineage>
        <taxon>unclassified sequences</taxon>
        <taxon>metagenomes</taxon>
        <taxon>ecological metagenomes</taxon>
    </lineage>
</organism>
<sequence length="35" mass="3868">KQGLGLSEGFLENSSNHIYAFKVTKICEAIEEKAI</sequence>
<accession>A0A0F9NZZ5</accession>
<protein>
    <submittedName>
        <fullName evidence="1">Uncharacterized protein</fullName>
    </submittedName>
</protein>